<reference evidence="1" key="1">
    <citation type="journal article" date="2020" name="G3 (Bethesda)">
        <title>High-Quality Assemblies for Three Invasive Social Wasps from the &lt;i&gt;Vespula&lt;/i&gt; Genus.</title>
        <authorList>
            <person name="Harrop T.W.R."/>
            <person name="Guhlin J."/>
            <person name="McLaughlin G.M."/>
            <person name="Permina E."/>
            <person name="Stockwell P."/>
            <person name="Gilligan J."/>
            <person name="Le Lec M.F."/>
            <person name="Gruber M.A.M."/>
            <person name="Quinn O."/>
            <person name="Lovegrove M."/>
            <person name="Duncan E.J."/>
            <person name="Remnant E.J."/>
            <person name="Van Eeckhoven J."/>
            <person name="Graham B."/>
            <person name="Knapp R.A."/>
            <person name="Langford K.W."/>
            <person name="Kronenberg Z."/>
            <person name="Press M.O."/>
            <person name="Eacker S.M."/>
            <person name="Wilson-Rankin E.E."/>
            <person name="Purcell J."/>
            <person name="Lester P.J."/>
            <person name="Dearden P.K."/>
        </authorList>
    </citation>
    <scope>NUCLEOTIDE SEQUENCE</scope>
    <source>
        <strain evidence="1">Marl-1</strain>
    </source>
</reference>
<dbReference type="AlphaFoldDB" id="A0A834J3F4"/>
<dbReference type="Proteomes" id="UP000614350">
    <property type="component" value="Unassembled WGS sequence"/>
</dbReference>
<evidence type="ECO:0000313" key="2">
    <source>
        <dbReference type="Proteomes" id="UP000614350"/>
    </source>
</evidence>
<proteinExistence type="predicted"/>
<evidence type="ECO:0000313" key="1">
    <source>
        <dbReference type="EMBL" id="KAF7381336.1"/>
    </source>
</evidence>
<organism evidence="1 2">
    <name type="scientific">Vespula vulgaris</name>
    <name type="common">Yellow jacket</name>
    <name type="synonym">Wasp</name>
    <dbReference type="NCBI Taxonomy" id="7454"/>
    <lineage>
        <taxon>Eukaryota</taxon>
        <taxon>Metazoa</taxon>
        <taxon>Ecdysozoa</taxon>
        <taxon>Arthropoda</taxon>
        <taxon>Hexapoda</taxon>
        <taxon>Insecta</taxon>
        <taxon>Pterygota</taxon>
        <taxon>Neoptera</taxon>
        <taxon>Endopterygota</taxon>
        <taxon>Hymenoptera</taxon>
        <taxon>Apocrita</taxon>
        <taxon>Aculeata</taxon>
        <taxon>Vespoidea</taxon>
        <taxon>Vespidae</taxon>
        <taxon>Vespinae</taxon>
        <taxon>Vespula</taxon>
    </lineage>
</organism>
<protein>
    <submittedName>
        <fullName evidence="1">Uncharacterized protein</fullName>
    </submittedName>
</protein>
<accession>A0A834J3F4</accession>
<sequence>MDRLKMYTYLSRATYFPEDSLYLLTRKRHLEKTIDSCEKPSLTGMWESTFCVESLGHKHDLRSENYSERIIAL</sequence>
<name>A0A834J3F4_VESVU</name>
<keyword evidence="2" id="KW-1185">Reference proteome</keyword>
<dbReference type="EMBL" id="JACSEA010000020">
    <property type="protein sequence ID" value="KAF7381336.1"/>
    <property type="molecule type" value="Genomic_DNA"/>
</dbReference>
<comment type="caution">
    <text evidence="1">The sequence shown here is derived from an EMBL/GenBank/DDBJ whole genome shotgun (WGS) entry which is preliminary data.</text>
</comment>
<gene>
    <name evidence="1" type="ORF">HZH66_013730</name>
</gene>